<name>A0A370HJC3_9HYPH</name>
<sequence length="78" mass="8450">MRKILLVVLGLVSLSGPAMAEKGSGTDRDEVLRKVEAMQRNGSWEKAIAEGRANKDAFEALQRGQAPTAPGFTGRRPR</sequence>
<feature type="chain" id="PRO_5016745602" description="YpeB-like protein with protease inhibitory function" evidence="1">
    <location>
        <begin position="21"/>
        <end position="78"/>
    </location>
</feature>
<dbReference type="RefSeq" id="WP_147282413.1">
    <property type="nucleotide sequence ID" value="NZ_QQBB01000005.1"/>
</dbReference>
<dbReference type="Proteomes" id="UP000254925">
    <property type="component" value="Unassembled WGS sequence"/>
</dbReference>
<protein>
    <recommendedName>
        <fullName evidence="4">YpeB-like protein with protease inhibitory function</fullName>
    </recommendedName>
</protein>
<proteinExistence type="predicted"/>
<evidence type="ECO:0008006" key="4">
    <source>
        <dbReference type="Google" id="ProtNLM"/>
    </source>
</evidence>
<accession>A0A370HJC3</accession>
<comment type="caution">
    <text evidence="2">The sequence shown here is derived from an EMBL/GenBank/DDBJ whole genome shotgun (WGS) entry which is preliminary data.</text>
</comment>
<keyword evidence="3" id="KW-1185">Reference proteome</keyword>
<dbReference type="AlphaFoldDB" id="A0A370HJC3"/>
<reference evidence="2 3" key="1">
    <citation type="submission" date="2018-07" db="EMBL/GenBank/DDBJ databases">
        <title>Genomic Encyclopedia of Type Strains, Phase IV (KMG-IV): sequencing the most valuable type-strain genomes for metagenomic binning, comparative biology and taxonomic classification.</title>
        <authorList>
            <person name="Goeker M."/>
        </authorList>
    </citation>
    <scope>NUCLEOTIDE SEQUENCE [LARGE SCALE GENOMIC DNA]</scope>
    <source>
        <strain evidence="2 3">DSM 14364</strain>
    </source>
</reference>
<evidence type="ECO:0000313" key="3">
    <source>
        <dbReference type="Proteomes" id="UP000254925"/>
    </source>
</evidence>
<evidence type="ECO:0000313" key="2">
    <source>
        <dbReference type="EMBL" id="RDI58638.1"/>
    </source>
</evidence>
<evidence type="ECO:0000256" key="1">
    <source>
        <dbReference type="SAM" id="SignalP"/>
    </source>
</evidence>
<gene>
    <name evidence="2" type="ORF">DES45_105161</name>
</gene>
<keyword evidence="1" id="KW-0732">Signal</keyword>
<dbReference type="OrthoDB" id="9991189at2"/>
<feature type="signal peptide" evidence="1">
    <location>
        <begin position="1"/>
        <end position="20"/>
    </location>
</feature>
<organism evidence="2 3">
    <name type="scientific">Microvirga subterranea</name>
    <dbReference type="NCBI Taxonomy" id="186651"/>
    <lineage>
        <taxon>Bacteria</taxon>
        <taxon>Pseudomonadati</taxon>
        <taxon>Pseudomonadota</taxon>
        <taxon>Alphaproteobacteria</taxon>
        <taxon>Hyphomicrobiales</taxon>
        <taxon>Methylobacteriaceae</taxon>
        <taxon>Microvirga</taxon>
    </lineage>
</organism>
<dbReference type="EMBL" id="QQBB01000005">
    <property type="protein sequence ID" value="RDI58638.1"/>
    <property type="molecule type" value="Genomic_DNA"/>
</dbReference>